<feature type="compositionally biased region" description="Basic and acidic residues" evidence="9">
    <location>
        <begin position="236"/>
        <end position="245"/>
    </location>
</feature>
<proteinExistence type="predicted"/>
<comment type="cofactor">
    <cofactor evidence="1">
        <name>Mg(2+)</name>
        <dbReference type="ChEBI" id="CHEBI:18420"/>
    </cofactor>
</comment>
<keyword evidence="6" id="KW-0012">Acyltransferase</keyword>
<keyword evidence="6" id="KW-0808">Transferase</keyword>
<evidence type="ECO:0000256" key="6">
    <source>
        <dbReference type="ARBA" id="ARBA00023315"/>
    </source>
</evidence>
<keyword evidence="2" id="KW-0436">Ligase</keyword>
<dbReference type="PROSITE" id="PS50975">
    <property type="entry name" value="ATP_GRASP"/>
    <property type="match status" value="1"/>
</dbReference>
<dbReference type="GO" id="GO:0004775">
    <property type="term" value="F:succinate-CoA ligase (ADP-forming) activity"/>
    <property type="evidence" value="ECO:0007669"/>
    <property type="project" value="TreeGrafter"/>
</dbReference>
<dbReference type="Gene3D" id="3.30.1490.20">
    <property type="entry name" value="ATP-grasp fold, A domain"/>
    <property type="match status" value="1"/>
</dbReference>
<protein>
    <recommendedName>
        <fullName evidence="10">ATP-grasp domain-containing protein</fullName>
    </recommendedName>
</protein>
<dbReference type="InterPro" id="IPR013650">
    <property type="entry name" value="ATP-grasp_succ-CoA_synth-type"/>
</dbReference>
<dbReference type="Gene3D" id="3.40.50.261">
    <property type="entry name" value="Succinyl-CoA synthetase domains"/>
    <property type="match status" value="1"/>
</dbReference>
<dbReference type="GO" id="GO:0046872">
    <property type="term" value="F:metal ion binding"/>
    <property type="evidence" value="ECO:0007669"/>
    <property type="project" value="UniProtKB-KW"/>
</dbReference>
<dbReference type="Pfam" id="PF16114">
    <property type="entry name" value="Citrate_bind"/>
    <property type="match status" value="1"/>
</dbReference>
<dbReference type="AlphaFoldDB" id="A0A7J4JKZ6"/>
<comment type="caution">
    <text evidence="11">The sequence shown here is derived from an EMBL/GenBank/DDBJ whole genome shotgun (WGS) entry which is preliminary data.</text>
</comment>
<dbReference type="Pfam" id="PF08442">
    <property type="entry name" value="ATP-grasp_2"/>
    <property type="match status" value="1"/>
</dbReference>
<feature type="domain" description="ATP-grasp" evidence="10">
    <location>
        <begin position="12"/>
        <end position="219"/>
    </location>
</feature>
<keyword evidence="4 8" id="KW-0547">Nucleotide-binding</keyword>
<dbReference type="InterPro" id="IPR013815">
    <property type="entry name" value="ATP_grasp_subdomain_1"/>
</dbReference>
<dbReference type="SUPFAM" id="SSF52210">
    <property type="entry name" value="Succinyl-CoA synthetase domains"/>
    <property type="match status" value="1"/>
</dbReference>
<dbReference type="PANTHER" id="PTHR11815:SF10">
    <property type="entry name" value="SUCCINATE--COA LIGASE [GDP-FORMING] SUBUNIT BETA, MITOCHONDRIAL"/>
    <property type="match status" value="1"/>
</dbReference>
<evidence type="ECO:0000313" key="12">
    <source>
        <dbReference type="Proteomes" id="UP000564964"/>
    </source>
</evidence>
<comment type="catalytic activity">
    <reaction evidence="7">
        <text>oxaloacetate + acetyl-CoA + ADP + phosphate = citrate + ATP + CoA</text>
        <dbReference type="Rhea" id="RHEA:21160"/>
        <dbReference type="ChEBI" id="CHEBI:16452"/>
        <dbReference type="ChEBI" id="CHEBI:16947"/>
        <dbReference type="ChEBI" id="CHEBI:30616"/>
        <dbReference type="ChEBI" id="CHEBI:43474"/>
        <dbReference type="ChEBI" id="CHEBI:57287"/>
        <dbReference type="ChEBI" id="CHEBI:57288"/>
        <dbReference type="ChEBI" id="CHEBI:456216"/>
        <dbReference type="EC" id="2.3.3.8"/>
    </reaction>
</comment>
<dbReference type="InterPro" id="IPR005809">
    <property type="entry name" value="Succ_CoA_ligase-like_bsu"/>
</dbReference>
<keyword evidence="5" id="KW-0460">Magnesium</keyword>
<feature type="region of interest" description="Disordered" evidence="9">
    <location>
        <begin position="219"/>
        <end position="245"/>
    </location>
</feature>
<accession>A0A7J4JKZ6</accession>
<organism evidence="11 12">
    <name type="scientific">Candidatus Iainarchaeum sp</name>
    <dbReference type="NCBI Taxonomy" id="3101447"/>
    <lineage>
        <taxon>Archaea</taxon>
        <taxon>Candidatus Iainarchaeota</taxon>
        <taxon>Candidatus Iainarchaeia</taxon>
        <taxon>Candidatus Iainarchaeales</taxon>
        <taxon>Candidatus Iainarchaeaceae</taxon>
        <taxon>Candidatus Iainarchaeum</taxon>
    </lineage>
</organism>
<dbReference type="GO" id="GO:0006099">
    <property type="term" value="P:tricarboxylic acid cycle"/>
    <property type="evidence" value="ECO:0007669"/>
    <property type="project" value="InterPro"/>
</dbReference>
<dbReference type="FunFam" id="3.30.470.20:FF:000002">
    <property type="entry name" value="Succinate--CoA ligase [ADP-forming] subunit beta"/>
    <property type="match status" value="1"/>
</dbReference>
<dbReference type="GO" id="GO:0005524">
    <property type="term" value="F:ATP binding"/>
    <property type="evidence" value="ECO:0007669"/>
    <property type="project" value="UniProtKB-UniRule"/>
</dbReference>
<dbReference type="GO" id="GO:0042709">
    <property type="term" value="C:succinate-CoA ligase complex"/>
    <property type="evidence" value="ECO:0007669"/>
    <property type="project" value="TreeGrafter"/>
</dbReference>
<evidence type="ECO:0000256" key="5">
    <source>
        <dbReference type="ARBA" id="ARBA00022842"/>
    </source>
</evidence>
<sequence>MNPMKLYEFEGKQLLKACGVPVPEGRVVCRAEEIGEITEPTIVKAQALSGKRGKAGLISLCRDQAETEAAARKVSGAVHNGEKIEKVLLEQALQIKEEHYACITYDTLTRGPLLIFCAQGGMDIEEVKEQAPKKVVTQPIDLNYGLQGWQARQALSKAGISGLKMIKLAEFITRMWNCFQRYDCRTVEVNPLVETEGEDLFACDAKVVLDDDALYRHPELDFPPRSPGRQQTQKELQAKEIDKNDHRGSVGSTYIDLPGDIGILASGGGASIVIMDALLEAGGKPANFTEYSGNPPGEKVEKLTKIVLDKPGLNGCWVVGGTANFTDIYVTLIDGFLKGLREIKPKPDYPIVIRRGGPRDEEAFKALREAAAREGWDFHIYGRDTSMTSTAKTLMDLVAAYKKKKGSK</sequence>
<dbReference type="InterPro" id="IPR032263">
    <property type="entry name" value="Citrate-bd"/>
</dbReference>
<keyword evidence="8" id="KW-0067">ATP-binding</keyword>
<dbReference type="PIRSF" id="PIRSF001554">
    <property type="entry name" value="SucCS_beta"/>
    <property type="match status" value="1"/>
</dbReference>
<dbReference type="PANTHER" id="PTHR11815">
    <property type="entry name" value="SUCCINYL-COA SYNTHETASE BETA CHAIN"/>
    <property type="match status" value="1"/>
</dbReference>
<evidence type="ECO:0000256" key="1">
    <source>
        <dbReference type="ARBA" id="ARBA00001946"/>
    </source>
</evidence>
<reference evidence="12" key="1">
    <citation type="journal article" date="2020" name="bioRxiv">
        <title>A rank-normalized archaeal taxonomy based on genome phylogeny resolves widespread incomplete and uneven classifications.</title>
        <authorList>
            <person name="Rinke C."/>
            <person name="Chuvochina M."/>
            <person name="Mussig A.J."/>
            <person name="Chaumeil P.-A."/>
            <person name="Waite D.W."/>
            <person name="Whitman W.B."/>
            <person name="Parks D.H."/>
            <person name="Hugenholtz P."/>
        </authorList>
    </citation>
    <scope>NUCLEOTIDE SEQUENCE [LARGE SCALE GENOMIC DNA]</scope>
</reference>
<evidence type="ECO:0000256" key="8">
    <source>
        <dbReference type="PROSITE-ProRule" id="PRU00409"/>
    </source>
</evidence>
<evidence type="ECO:0000259" key="10">
    <source>
        <dbReference type="PROSITE" id="PS50975"/>
    </source>
</evidence>
<dbReference type="InterPro" id="IPR011761">
    <property type="entry name" value="ATP-grasp"/>
</dbReference>
<evidence type="ECO:0000256" key="3">
    <source>
        <dbReference type="ARBA" id="ARBA00022723"/>
    </source>
</evidence>
<dbReference type="Gene3D" id="3.30.470.20">
    <property type="entry name" value="ATP-grasp fold, B domain"/>
    <property type="match status" value="1"/>
</dbReference>
<dbReference type="SUPFAM" id="SSF56059">
    <property type="entry name" value="Glutathione synthetase ATP-binding domain-like"/>
    <property type="match status" value="1"/>
</dbReference>
<dbReference type="EMBL" id="DUGH01000103">
    <property type="protein sequence ID" value="HIH16587.1"/>
    <property type="molecule type" value="Genomic_DNA"/>
</dbReference>
<evidence type="ECO:0000313" key="11">
    <source>
        <dbReference type="EMBL" id="HIH16587.1"/>
    </source>
</evidence>
<dbReference type="InterPro" id="IPR016102">
    <property type="entry name" value="Succinyl-CoA_synth-like"/>
</dbReference>
<dbReference type="GO" id="GO:0005829">
    <property type="term" value="C:cytosol"/>
    <property type="evidence" value="ECO:0007669"/>
    <property type="project" value="TreeGrafter"/>
</dbReference>
<dbReference type="Proteomes" id="UP000564964">
    <property type="component" value="Unassembled WGS sequence"/>
</dbReference>
<evidence type="ECO:0000256" key="2">
    <source>
        <dbReference type="ARBA" id="ARBA00022598"/>
    </source>
</evidence>
<dbReference type="GO" id="GO:0006104">
    <property type="term" value="P:succinyl-CoA metabolic process"/>
    <property type="evidence" value="ECO:0007669"/>
    <property type="project" value="TreeGrafter"/>
</dbReference>
<gene>
    <name evidence="11" type="ORF">HA252_04245</name>
</gene>
<dbReference type="GO" id="GO:0003878">
    <property type="term" value="F:ATP citrate synthase activity"/>
    <property type="evidence" value="ECO:0007669"/>
    <property type="project" value="UniProtKB-EC"/>
</dbReference>
<keyword evidence="3" id="KW-0479">Metal-binding</keyword>
<evidence type="ECO:0000256" key="9">
    <source>
        <dbReference type="SAM" id="MobiDB-lite"/>
    </source>
</evidence>
<name>A0A7J4JKZ6_9ARCH</name>
<evidence type="ECO:0000256" key="7">
    <source>
        <dbReference type="ARBA" id="ARBA00047593"/>
    </source>
</evidence>
<evidence type="ECO:0000256" key="4">
    <source>
        <dbReference type="ARBA" id="ARBA00022741"/>
    </source>
</evidence>